<dbReference type="EMBL" id="CCND01000010">
    <property type="protein sequence ID" value="CDX53882.1"/>
    <property type="molecule type" value="Genomic_DNA"/>
</dbReference>
<accession>A0A0K2VTZ6</accession>
<reference evidence="2" key="1">
    <citation type="submission" date="2014-08" db="EMBL/GenBank/DDBJ databases">
        <authorList>
            <person name="Edwards T."/>
        </authorList>
    </citation>
    <scope>NUCLEOTIDE SEQUENCE [LARGE SCALE GENOMIC DNA]</scope>
</reference>
<dbReference type="AlphaFoldDB" id="A0A0K2VTZ6"/>
<organism evidence="1 2">
    <name type="scientific">Mesorhizobium plurifarium</name>
    <dbReference type="NCBI Taxonomy" id="69974"/>
    <lineage>
        <taxon>Bacteria</taxon>
        <taxon>Pseudomonadati</taxon>
        <taxon>Pseudomonadota</taxon>
        <taxon>Alphaproteobacteria</taxon>
        <taxon>Hyphomicrobiales</taxon>
        <taxon>Phyllobacteriaceae</taxon>
        <taxon>Mesorhizobium</taxon>
    </lineage>
</organism>
<protein>
    <submittedName>
        <fullName evidence="1">Uncharacterized protein</fullName>
    </submittedName>
</protein>
<sequence length="88" mass="9808">MAFESLWRSTAAAAQDVGNGVRHLLRVTRMVDRSRKPVGQSQTPLDAGQKYDAAIRCDAPAFKRSCDLLAPDGWKSITAATYRRSWRV</sequence>
<name>A0A0K2VTZ6_MESPL</name>
<evidence type="ECO:0000313" key="1">
    <source>
        <dbReference type="EMBL" id="CDX53882.1"/>
    </source>
</evidence>
<evidence type="ECO:0000313" key="2">
    <source>
        <dbReference type="Proteomes" id="UP000182888"/>
    </source>
</evidence>
<proteinExistence type="predicted"/>
<dbReference type="Proteomes" id="UP000182888">
    <property type="component" value="Unassembled WGS sequence"/>
</dbReference>
<gene>
    <name evidence="1" type="ORF">MPL1032_180219</name>
</gene>